<reference evidence="1 2" key="1">
    <citation type="submission" date="2021-06" db="EMBL/GenBank/DDBJ databases">
        <title>Caerostris darwini draft genome.</title>
        <authorList>
            <person name="Kono N."/>
            <person name="Arakawa K."/>
        </authorList>
    </citation>
    <scope>NUCLEOTIDE SEQUENCE [LARGE SCALE GENOMIC DNA]</scope>
</reference>
<organism evidence="1 2">
    <name type="scientific">Caerostris darwini</name>
    <dbReference type="NCBI Taxonomy" id="1538125"/>
    <lineage>
        <taxon>Eukaryota</taxon>
        <taxon>Metazoa</taxon>
        <taxon>Ecdysozoa</taxon>
        <taxon>Arthropoda</taxon>
        <taxon>Chelicerata</taxon>
        <taxon>Arachnida</taxon>
        <taxon>Araneae</taxon>
        <taxon>Araneomorphae</taxon>
        <taxon>Entelegynae</taxon>
        <taxon>Araneoidea</taxon>
        <taxon>Araneidae</taxon>
        <taxon>Caerostris</taxon>
    </lineage>
</organism>
<proteinExistence type="predicted"/>
<dbReference type="Proteomes" id="UP001054837">
    <property type="component" value="Unassembled WGS sequence"/>
</dbReference>
<accession>A0AAV4P1T0</accession>
<dbReference type="AlphaFoldDB" id="A0AAV4P1T0"/>
<evidence type="ECO:0000313" key="2">
    <source>
        <dbReference type="Proteomes" id="UP001054837"/>
    </source>
</evidence>
<sequence>MNNRVNSMSHTESCFTDQRHLVSELENTTGNFSIMGQGRETLITLKTGDTHKTNAFPAAKLDITESETSHVKTSLSAPHSVYDHLTTSVLPPKPFLHENQRVASLVSAPKIPLPSNQRGARLQ</sequence>
<dbReference type="EMBL" id="BPLQ01002250">
    <property type="protein sequence ID" value="GIX90510.1"/>
    <property type="molecule type" value="Genomic_DNA"/>
</dbReference>
<name>A0AAV4P1T0_9ARAC</name>
<evidence type="ECO:0000313" key="1">
    <source>
        <dbReference type="EMBL" id="GIX90510.1"/>
    </source>
</evidence>
<keyword evidence="2" id="KW-1185">Reference proteome</keyword>
<comment type="caution">
    <text evidence="1">The sequence shown here is derived from an EMBL/GenBank/DDBJ whole genome shotgun (WGS) entry which is preliminary data.</text>
</comment>
<protein>
    <submittedName>
        <fullName evidence="1">Uncharacterized protein</fullName>
    </submittedName>
</protein>
<gene>
    <name evidence="1" type="ORF">CDAR_74821</name>
</gene>